<reference evidence="4 5" key="1">
    <citation type="submission" date="2015-03" db="EMBL/GenBank/DDBJ databases">
        <title>Draft Genome Sequence of Burkholderia andropogonis type strain ICMP2807, isolated from Sorghum bicolor.</title>
        <authorList>
            <person name="Lopes-Santos L."/>
            <person name="Castro D.B."/>
            <person name="Ottoboni L.M."/>
            <person name="Park D."/>
            <person name="Weirc B.S."/>
            <person name="Destefano S.A."/>
        </authorList>
    </citation>
    <scope>NUCLEOTIDE SEQUENCE [LARGE SCALE GENOMIC DNA]</scope>
    <source>
        <strain evidence="4 5">ICMP2807</strain>
    </source>
</reference>
<keyword evidence="1" id="KW-0479">Metal-binding</keyword>
<accession>A0A0F5K551</accession>
<dbReference type="InterPro" id="IPR023214">
    <property type="entry name" value="HAD_sf"/>
</dbReference>
<evidence type="ECO:0000256" key="3">
    <source>
        <dbReference type="ARBA" id="ARBA00022842"/>
    </source>
</evidence>
<comment type="caution">
    <text evidence="4">The sequence shown here is derived from an EMBL/GenBank/DDBJ whole genome shotgun (WGS) entry which is preliminary data.</text>
</comment>
<dbReference type="PATRIC" id="fig|28092.6.peg.511"/>
<evidence type="ECO:0000313" key="4">
    <source>
        <dbReference type="EMBL" id="KKB65050.1"/>
    </source>
</evidence>
<proteinExistence type="predicted"/>
<dbReference type="RefSeq" id="WP_024904795.1">
    <property type="nucleotide sequence ID" value="NZ_CADFGU010000004.1"/>
</dbReference>
<sequence>MDRRLALFDLDHTLIPLDSDQAWAQFMIRLGVDGSVAHAAAIDEYYLRYVAGERDMDGYLELSLAPLARFSRAQLRDWHRQFMEAVISPAILPAARALLAEHQQAGDLCCIVTATNRFVTEPIAAALGVAHLLAIDLRTENDDPDGPYTGEIHGVPTFREGKVIRTEAWLASLGHRLSDFSRSYFYSDSINDLPLLERVTDPIASNPDARLREVALQRQWPIIELFP</sequence>
<evidence type="ECO:0000256" key="1">
    <source>
        <dbReference type="ARBA" id="ARBA00022723"/>
    </source>
</evidence>
<protein>
    <submittedName>
        <fullName evidence="4">Phosphoserine phosphatase</fullName>
    </submittedName>
</protein>
<dbReference type="NCBIfam" id="TIGR01490">
    <property type="entry name" value="HAD-SF-IB-hyp1"/>
    <property type="match status" value="1"/>
</dbReference>
<dbReference type="GO" id="GO:0016787">
    <property type="term" value="F:hydrolase activity"/>
    <property type="evidence" value="ECO:0007669"/>
    <property type="project" value="UniProtKB-KW"/>
</dbReference>
<dbReference type="Proteomes" id="UP000033618">
    <property type="component" value="Unassembled WGS sequence"/>
</dbReference>
<dbReference type="InterPro" id="IPR036412">
    <property type="entry name" value="HAD-like_sf"/>
</dbReference>
<dbReference type="PANTHER" id="PTHR43344:SF13">
    <property type="entry name" value="PHOSPHATASE RV3661-RELATED"/>
    <property type="match status" value="1"/>
</dbReference>
<name>A0A0F5K551_9BURK</name>
<dbReference type="NCBIfam" id="TIGR01488">
    <property type="entry name" value="HAD-SF-IB"/>
    <property type="match status" value="1"/>
</dbReference>
<gene>
    <name evidence="4" type="ORF">WM40_02190</name>
</gene>
<dbReference type="Pfam" id="PF12710">
    <property type="entry name" value="HAD"/>
    <property type="match status" value="1"/>
</dbReference>
<dbReference type="SUPFAM" id="SSF56784">
    <property type="entry name" value="HAD-like"/>
    <property type="match status" value="1"/>
</dbReference>
<dbReference type="EMBL" id="LAQU01000002">
    <property type="protein sequence ID" value="KKB65050.1"/>
    <property type="molecule type" value="Genomic_DNA"/>
</dbReference>
<organism evidence="4 5">
    <name type="scientific">Robbsia andropogonis</name>
    <dbReference type="NCBI Taxonomy" id="28092"/>
    <lineage>
        <taxon>Bacteria</taxon>
        <taxon>Pseudomonadati</taxon>
        <taxon>Pseudomonadota</taxon>
        <taxon>Betaproteobacteria</taxon>
        <taxon>Burkholderiales</taxon>
        <taxon>Burkholderiaceae</taxon>
        <taxon>Robbsia</taxon>
    </lineage>
</organism>
<dbReference type="AlphaFoldDB" id="A0A0F5K551"/>
<dbReference type="Gene3D" id="3.40.50.1000">
    <property type="entry name" value="HAD superfamily/HAD-like"/>
    <property type="match status" value="1"/>
</dbReference>
<dbReference type="InterPro" id="IPR006385">
    <property type="entry name" value="HAD_hydro_SerB1"/>
</dbReference>
<keyword evidence="5" id="KW-1185">Reference proteome</keyword>
<keyword evidence="3" id="KW-0460">Magnesium</keyword>
<dbReference type="Gene3D" id="1.20.1440.100">
    <property type="entry name" value="SG protein - dephosphorylation function"/>
    <property type="match status" value="1"/>
</dbReference>
<dbReference type="GO" id="GO:0046872">
    <property type="term" value="F:metal ion binding"/>
    <property type="evidence" value="ECO:0007669"/>
    <property type="project" value="UniProtKB-KW"/>
</dbReference>
<dbReference type="PANTHER" id="PTHR43344">
    <property type="entry name" value="PHOSPHOSERINE PHOSPHATASE"/>
    <property type="match status" value="1"/>
</dbReference>
<keyword evidence="2" id="KW-0378">Hydrolase</keyword>
<dbReference type="STRING" id="28092.WM40_02190"/>
<dbReference type="CDD" id="cd02612">
    <property type="entry name" value="HAD_PGPPase"/>
    <property type="match status" value="1"/>
</dbReference>
<dbReference type="InterPro" id="IPR050582">
    <property type="entry name" value="HAD-like_SerB"/>
</dbReference>
<evidence type="ECO:0000256" key="2">
    <source>
        <dbReference type="ARBA" id="ARBA00022801"/>
    </source>
</evidence>
<evidence type="ECO:0000313" key="5">
    <source>
        <dbReference type="Proteomes" id="UP000033618"/>
    </source>
</evidence>
<dbReference type="OrthoDB" id="9784466at2"/>